<dbReference type="AlphaFoldDB" id="A0A1X2G873"/>
<gene>
    <name evidence="13" type="ORF">DM01DRAFT_1339421</name>
</gene>
<dbReference type="Gene3D" id="1.10.510.10">
    <property type="entry name" value="Transferase(Phosphotransferase) domain 1"/>
    <property type="match status" value="1"/>
</dbReference>
<evidence type="ECO:0000256" key="2">
    <source>
        <dbReference type="ARBA" id="ARBA00022527"/>
    </source>
</evidence>
<evidence type="ECO:0000256" key="3">
    <source>
        <dbReference type="ARBA" id="ARBA00022679"/>
    </source>
</evidence>
<dbReference type="EC" id="2.7.11.1" evidence="1"/>
<keyword evidence="2 10" id="KW-0723">Serine/threonine-protein kinase</keyword>
<dbReference type="PROSITE" id="PS00108">
    <property type="entry name" value="PROTEIN_KINASE_ST"/>
    <property type="match status" value="1"/>
</dbReference>
<evidence type="ECO:0000313" key="14">
    <source>
        <dbReference type="Proteomes" id="UP000242146"/>
    </source>
</evidence>
<dbReference type="InterPro" id="IPR011009">
    <property type="entry name" value="Kinase-like_dom_sf"/>
</dbReference>
<dbReference type="GO" id="GO:0004674">
    <property type="term" value="F:protein serine/threonine kinase activity"/>
    <property type="evidence" value="ECO:0007669"/>
    <property type="project" value="UniProtKB-KW"/>
</dbReference>
<evidence type="ECO:0000256" key="5">
    <source>
        <dbReference type="ARBA" id="ARBA00022777"/>
    </source>
</evidence>
<dbReference type="EMBL" id="MCGT01000036">
    <property type="protein sequence ID" value="ORX46764.1"/>
    <property type="molecule type" value="Genomic_DNA"/>
</dbReference>
<dbReference type="PANTHER" id="PTHR47634:SF9">
    <property type="entry name" value="PROTEIN KINASE DOMAIN-CONTAINING PROTEIN-RELATED"/>
    <property type="match status" value="1"/>
</dbReference>
<evidence type="ECO:0000313" key="13">
    <source>
        <dbReference type="EMBL" id="ORX46764.1"/>
    </source>
</evidence>
<dbReference type="Pfam" id="PF00069">
    <property type="entry name" value="Pkinase"/>
    <property type="match status" value="2"/>
</dbReference>
<dbReference type="InterPro" id="IPR051334">
    <property type="entry name" value="SRPK"/>
</dbReference>
<feature type="region of interest" description="Disordered" evidence="11">
    <location>
        <begin position="204"/>
        <end position="236"/>
    </location>
</feature>
<dbReference type="GO" id="GO:0050684">
    <property type="term" value="P:regulation of mRNA processing"/>
    <property type="evidence" value="ECO:0007669"/>
    <property type="project" value="TreeGrafter"/>
</dbReference>
<comment type="catalytic activity">
    <reaction evidence="8">
        <text>L-seryl-[protein] + ATP = O-phospho-L-seryl-[protein] + ADP + H(+)</text>
        <dbReference type="Rhea" id="RHEA:17989"/>
        <dbReference type="Rhea" id="RHEA-COMP:9863"/>
        <dbReference type="Rhea" id="RHEA-COMP:11604"/>
        <dbReference type="ChEBI" id="CHEBI:15378"/>
        <dbReference type="ChEBI" id="CHEBI:29999"/>
        <dbReference type="ChEBI" id="CHEBI:30616"/>
        <dbReference type="ChEBI" id="CHEBI:83421"/>
        <dbReference type="ChEBI" id="CHEBI:456216"/>
        <dbReference type="EC" id="2.7.11.1"/>
    </reaction>
</comment>
<proteinExistence type="inferred from homology"/>
<evidence type="ECO:0000256" key="8">
    <source>
        <dbReference type="ARBA" id="ARBA00048679"/>
    </source>
</evidence>
<accession>A0A1X2G873</accession>
<feature type="domain" description="Protein kinase" evidence="12">
    <location>
        <begin position="43"/>
        <end position="451"/>
    </location>
</feature>
<keyword evidence="3" id="KW-0808">Transferase</keyword>
<dbReference type="STRING" id="101127.A0A1X2G873"/>
<dbReference type="OrthoDB" id="2649at2759"/>
<comment type="caution">
    <text evidence="13">The sequence shown here is derived from an EMBL/GenBank/DDBJ whole genome shotgun (WGS) entry which is preliminary data.</text>
</comment>
<dbReference type="Proteomes" id="UP000242146">
    <property type="component" value="Unassembled WGS sequence"/>
</dbReference>
<keyword evidence="4 9" id="KW-0547">Nucleotide-binding</keyword>
<comment type="similarity">
    <text evidence="10">Belongs to the protein kinase superfamily.</text>
</comment>
<evidence type="ECO:0000256" key="4">
    <source>
        <dbReference type="ARBA" id="ARBA00022741"/>
    </source>
</evidence>
<dbReference type="InterPro" id="IPR008271">
    <property type="entry name" value="Ser/Thr_kinase_AS"/>
</dbReference>
<evidence type="ECO:0000259" key="12">
    <source>
        <dbReference type="PROSITE" id="PS50011"/>
    </source>
</evidence>
<protein>
    <recommendedName>
        <fullName evidence="1">non-specific serine/threonine protein kinase</fullName>
        <ecNumber evidence="1">2.7.11.1</ecNumber>
    </recommendedName>
</protein>
<evidence type="ECO:0000256" key="9">
    <source>
        <dbReference type="PROSITE-ProRule" id="PRU10141"/>
    </source>
</evidence>
<dbReference type="InterPro" id="IPR017441">
    <property type="entry name" value="Protein_kinase_ATP_BS"/>
</dbReference>
<evidence type="ECO:0000256" key="7">
    <source>
        <dbReference type="ARBA" id="ARBA00047899"/>
    </source>
</evidence>
<organism evidence="13 14">
    <name type="scientific">Hesseltinella vesiculosa</name>
    <dbReference type="NCBI Taxonomy" id="101127"/>
    <lineage>
        <taxon>Eukaryota</taxon>
        <taxon>Fungi</taxon>
        <taxon>Fungi incertae sedis</taxon>
        <taxon>Mucoromycota</taxon>
        <taxon>Mucoromycotina</taxon>
        <taxon>Mucoromycetes</taxon>
        <taxon>Mucorales</taxon>
        <taxon>Cunninghamellaceae</taxon>
        <taxon>Hesseltinella</taxon>
    </lineage>
</organism>
<dbReference type="FunFam" id="1.10.510.10:FF:000275">
    <property type="entry name" value="SRSF protein kinase 2 isoform X3"/>
    <property type="match status" value="1"/>
</dbReference>
<keyword evidence="14" id="KW-1185">Reference proteome</keyword>
<dbReference type="GO" id="GO:0005524">
    <property type="term" value="F:ATP binding"/>
    <property type="evidence" value="ECO:0007669"/>
    <property type="project" value="UniProtKB-UniRule"/>
</dbReference>
<reference evidence="13 14" key="1">
    <citation type="submission" date="2016-07" db="EMBL/GenBank/DDBJ databases">
        <title>Pervasive Adenine N6-methylation of Active Genes in Fungi.</title>
        <authorList>
            <consortium name="DOE Joint Genome Institute"/>
            <person name="Mondo S.J."/>
            <person name="Dannebaum R.O."/>
            <person name="Kuo R.C."/>
            <person name="Labutti K."/>
            <person name="Haridas S."/>
            <person name="Kuo A."/>
            <person name="Salamov A."/>
            <person name="Ahrendt S.R."/>
            <person name="Lipzen A."/>
            <person name="Sullivan W."/>
            <person name="Andreopoulos W.B."/>
            <person name="Clum A."/>
            <person name="Lindquist E."/>
            <person name="Daum C."/>
            <person name="Ramamoorthy G.K."/>
            <person name="Gryganskyi A."/>
            <person name="Culley D."/>
            <person name="Magnuson J.K."/>
            <person name="James T.Y."/>
            <person name="O'Malley M.A."/>
            <person name="Stajich J.E."/>
            <person name="Spatafora J.W."/>
            <person name="Visel A."/>
            <person name="Grigoriev I.V."/>
        </authorList>
    </citation>
    <scope>NUCLEOTIDE SEQUENCE [LARGE SCALE GENOMIC DNA]</scope>
    <source>
        <strain evidence="13 14">NRRL 3301</strain>
    </source>
</reference>
<dbReference type="SUPFAM" id="SSF56112">
    <property type="entry name" value="Protein kinase-like (PK-like)"/>
    <property type="match status" value="1"/>
</dbReference>
<keyword evidence="5 13" id="KW-0418">Kinase</keyword>
<evidence type="ECO:0000256" key="6">
    <source>
        <dbReference type="ARBA" id="ARBA00022840"/>
    </source>
</evidence>
<dbReference type="PANTHER" id="PTHR47634">
    <property type="entry name" value="PROTEIN KINASE DOMAIN-CONTAINING PROTEIN-RELATED"/>
    <property type="match status" value="1"/>
</dbReference>
<dbReference type="PROSITE" id="PS00107">
    <property type="entry name" value="PROTEIN_KINASE_ATP"/>
    <property type="match status" value="1"/>
</dbReference>
<feature type="binding site" evidence="9">
    <location>
        <position position="72"/>
    </location>
    <ligand>
        <name>ATP</name>
        <dbReference type="ChEBI" id="CHEBI:30616"/>
    </ligand>
</feature>
<evidence type="ECO:0000256" key="1">
    <source>
        <dbReference type="ARBA" id="ARBA00012513"/>
    </source>
</evidence>
<sequence length="452" mass="51781">MDSDSDRSDSHSVYTDDEEDIYDYKPGGYHPVHIGDVLHDNRYKILLKLGWGHFSTVWLAYDAKTEAHVAVKIVKSSRRFSQGAQEEISLLDKICQSNPDAPGYQHVAQLLDHFEHEGVNGTHVCMVFEALGESLLSLIKRFDYKGVPAPIVKKIASQILLGLDYLHRECGIIHTDIKPENVLVYVPNMDTILQDQFGIVHGQRINDEPQPEPTTDTPPPCPSEPSSEPTQPLTKAQKKRMKKKLKKLRQKEKDILERNGIRKNRHDLIISSVLDFTDGHNDTQAFENIVVKIADLGNACWIQDENSHLIQTREYRSPEVIIGGVWNEKTDLWSLACMVFELLTGDFLFDPRATQKYTKDDDHIAQMLELMGEKLPNRLTQKCVFSEEFFDDKGRLKHIKNLRFKNLHDVLQDTYQQDDDISLLAEFMSPMLVLDDQCRTTAAAIMNHPWLH</sequence>
<evidence type="ECO:0000256" key="10">
    <source>
        <dbReference type="RuleBase" id="RU000304"/>
    </source>
</evidence>
<dbReference type="Gene3D" id="3.30.200.20">
    <property type="entry name" value="Phosphorylase Kinase, domain 1"/>
    <property type="match status" value="1"/>
</dbReference>
<keyword evidence="6 9" id="KW-0067">ATP-binding</keyword>
<comment type="catalytic activity">
    <reaction evidence="7">
        <text>L-threonyl-[protein] + ATP = O-phospho-L-threonyl-[protein] + ADP + H(+)</text>
        <dbReference type="Rhea" id="RHEA:46608"/>
        <dbReference type="Rhea" id="RHEA-COMP:11060"/>
        <dbReference type="Rhea" id="RHEA-COMP:11605"/>
        <dbReference type="ChEBI" id="CHEBI:15378"/>
        <dbReference type="ChEBI" id="CHEBI:30013"/>
        <dbReference type="ChEBI" id="CHEBI:30616"/>
        <dbReference type="ChEBI" id="CHEBI:61977"/>
        <dbReference type="ChEBI" id="CHEBI:456216"/>
        <dbReference type="EC" id="2.7.11.1"/>
    </reaction>
</comment>
<dbReference type="SMART" id="SM00220">
    <property type="entry name" value="S_TKc"/>
    <property type="match status" value="1"/>
</dbReference>
<evidence type="ECO:0000256" key="11">
    <source>
        <dbReference type="SAM" id="MobiDB-lite"/>
    </source>
</evidence>
<dbReference type="InterPro" id="IPR000719">
    <property type="entry name" value="Prot_kinase_dom"/>
</dbReference>
<name>A0A1X2G873_9FUNG</name>
<dbReference type="GO" id="GO:0000245">
    <property type="term" value="P:spliceosomal complex assembly"/>
    <property type="evidence" value="ECO:0007669"/>
    <property type="project" value="TreeGrafter"/>
</dbReference>
<dbReference type="PROSITE" id="PS50011">
    <property type="entry name" value="PROTEIN_KINASE_DOM"/>
    <property type="match status" value="1"/>
</dbReference>